<dbReference type="EMBL" id="JAPUUL010003888">
    <property type="protein sequence ID" value="KAJ8121173.1"/>
    <property type="molecule type" value="Genomic_DNA"/>
</dbReference>
<comment type="caution">
    <text evidence="1">The sequence shown here is derived from an EMBL/GenBank/DDBJ whole genome shotgun (WGS) entry which is preliminary data.</text>
</comment>
<keyword evidence="2" id="KW-1185">Reference proteome</keyword>
<evidence type="ECO:0000313" key="1">
    <source>
        <dbReference type="EMBL" id="KAJ8121173.1"/>
    </source>
</evidence>
<protein>
    <submittedName>
        <fullName evidence="1">Uncharacterized protein</fullName>
    </submittedName>
</protein>
<organism evidence="1 2">
    <name type="scientific">Lasiodiplodia mahajangana</name>
    <dbReference type="NCBI Taxonomy" id="1108764"/>
    <lineage>
        <taxon>Eukaryota</taxon>
        <taxon>Fungi</taxon>
        <taxon>Dikarya</taxon>
        <taxon>Ascomycota</taxon>
        <taxon>Pezizomycotina</taxon>
        <taxon>Dothideomycetes</taxon>
        <taxon>Dothideomycetes incertae sedis</taxon>
        <taxon>Botryosphaeriales</taxon>
        <taxon>Botryosphaeriaceae</taxon>
        <taxon>Lasiodiplodia</taxon>
    </lineage>
</organism>
<gene>
    <name evidence="1" type="ORF">O1611_g10170</name>
</gene>
<evidence type="ECO:0000313" key="2">
    <source>
        <dbReference type="Proteomes" id="UP001153332"/>
    </source>
</evidence>
<sequence>MILPEVMELLLAHSGLLTNEMLVAGLKKAAAEGMSLDEVVENMERENPEIKRAHQVYLESAQDDQDYQRLLTGLTTDEMIHHNVHTMANDAVMELDNPIHPLFDRPAWDNCEWKGHTPELPRMVYSINGVREEWNVTTNDALWDALKPAMRLLSKVFSKRPPVLEALMDMTTRQPLPPESDGRLSPDTPTLVKYVLQEDADLSLTYPAIRRLHEVHKYDWRGNVLRVLADILVLDIDWGFDLGRESGKENLADDSHAHFTYGSTGYYSKAKRIRIRIAGELIWPLLVPQYSASEKLVCSFTIATVLLHEFAHAVSAAHEVLTSRDWAQPQNQDPEITRLLHSLEGELFNSDQIEPFFEDYPQDELGRDLEHSLWGCSSNLTGLWLRYPRHIMPLPIALGTESFPSGEGWWRADAPGPAVIYVRPFPVDYVTKLFRKSFWDEEFEAYGFPALKLRPDDTPHMVIVQGPKGSTGKTDRETYGRDVGAFLWGVIDILLSSRQRLLGTYLRALKLEVVYGKQWLDWWKHEIENWDDDVLSPLAASVETLRGELRQAEAISTAYHANDQFAEYAQWCSGRAQGNLMPFDAWKKEVADNWRGFYRYGGWLMQRLLAVHNHMHDDLGVLQLMVFHFLSVKPESLTFTLGGGTPLPRSIARIYKRLFTFLNHAEQLVVLTGNVARQPSLVDVQDKWLQWQARFQSNVDQYTELVTLFSEGMRSPGSWFNTEHKARFDRLPSAGWKHLSERYKKAAYREYIRAPAARAG</sequence>
<dbReference type="Proteomes" id="UP001153332">
    <property type="component" value="Unassembled WGS sequence"/>
</dbReference>
<proteinExistence type="predicted"/>
<name>A0ACC2J144_9PEZI</name>
<reference evidence="1" key="1">
    <citation type="submission" date="2022-12" db="EMBL/GenBank/DDBJ databases">
        <title>Genome Sequence of Lasiodiplodia mahajangana.</title>
        <authorList>
            <person name="Buettner E."/>
        </authorList>
    </citation>
    <scope>NUCLEOTIDE SEQUENCE</scope>
    <source>
        <strain evidence="1">VT137</strain>
    </source>
</reference>
<accession>A0ACC2J144</accession>